<evidence type="ECO:0000313" key="2">
    <source>
        <dbReference type="EMBL" id="OBZ78319.1"/>
    </source>
</evidence>
<sequence length="403" mass="43794">MSTRPCRSLTWRAGPAVPANKLGSAVRPPICYLRCGDTAAQQASFAPRLCSRYVTSSAASLGNAALLVAPRTTATHPASAPESPRDNPAASAAVCRTRARSHSLYLMAGLEPLPCYDIGPRYYLVPPRALESGARSLAPHRRRRGAPAPARVSRAGMLRERETTCAHSRAHVAQVTCGSAGRAAMATVHVHAWRQSNPSAAFPAPASGPTRDTERPRRDPGSPPLPTLSREARTSPRCVPSMREAFALHALPFRGDPRCHTRTHMIALGPVPVFLAARAACDWLLSSLRGSREDVRLRGACGRTRETVQRVVNCAATRSVCGWWHWLAIMSDARAVVPRNGAPRWYCWPARLRVLVCAPQIDEEPSLPIPDAFRRLGAWGKDIQKIAQLSNNNTAVLFLVCMQ</sequence>
<organism evidence="2 3">
    <name type="scientific">Grifola frondosa</name>
    <name type="common">Maitake</name>
    <name type="synonym">Polyporus frondosus</name>
    <dbReference type="NCBI Taxonomy" id="5627"/>
    <lineage>
        <taxon>Eukaryota</taxon>
        <taxon>Fungi</taxon>
        <taxon>Dikarya</taxon>
        <taxon>Basidiomycota</taxon>
        <taxon>Agaricomycotina</taxon>
        <taxon>Agaricomycetes</taxon>
        <taxon>Polyporales</taxon>
        <taxon>Grifolaceae</taxon>
        <taxon>Grifola</taxon>
    </lineage>
</organism>
<protein>
    <submittedName>
        <fullName evidence="2">Uncharacterized protein</fullName>
    </submittedName>
</protein>
<gene>
    <name evidence="2" type="ORF">A0H81_02265</name>
</gene>
<reference evidence="2 3" key="1">
    <citation type="submission" date="2016-03" db="EMBL/GenBank/DDBJ databases">
        <title>Whole genome sequencing of Grifola frondosa 9006-11.</title>
        <authorList>
            <person name="Min B."/>
            <person name="Park H."/>
            <person name="Kim J.-G."/>
            <person name="Cho H."/>
            <person name="Oh Y.-L."/>
            <person name="Kong W.-S."/>
            <person name="Choi I.-G."/>
        </authorList>
    </citation>
    <scope>NUCLEOTIDE SEQUENCE [LARGE SCALE GENOMIC DNA]</scope>
    <source>
        <strain evidence="2 3">9006-11</strain>
    </source>
</reference>
<feature type="region of interest" description="Disordered" evidence="1">
    <location>
        <begin position="196"/>
        <end position="236"/>
    </location>
</feature>
<evidence type="ECO:0000313" key="3">
    <source>
        <dbReference type="Proteomes" id="UP000092993"/>
    </source>
</evidence>
<feature type="region of interest" description="Disordered" evidence="1">
    <location>
        <begin position="72"/>
        <end position="92"/>
    </location>
</feature>
<accession>A0A1C7MPG0</accession>
<comment type="caution">
    <text evidence="2">The sequence shown here is derived from an EMBL/GenBank/DDBJ whole genome shotgun (WGS) entry which is preliminary data.</text>
</comment>
<dbReference type="AlphaFoldDB" id="A0A1C7MPG0"/>
<dbReference type="Proteomes" id="UP000092993">
    <property type="component" value="Unassembled WGS sequence"/>
</dbReference>
<keyword evidence="3" id="KW-1185">Reference proteome</keyword>
<feature type="compositionally biased region" description="Low complexity" evidence="1">
    <location>
        <begin position="196"/>
        <end position="210"/>
    </location>
</feature>
<feature type="compositionally biased region" description="Basic and acidic residues" evidence="1">
    <location>
        <begin position="211"/>
        <end position="220"/>
    </location>
</feature>
<name>A0A1C7MPG0_GRIFR</name>
<evidence type="ECO:0000256" key="1">
    <source>
        <dbReference type="SAM" id="MobiDB-lite"/>
    </source>
</evidence>
<dbReference type="EMBL" id="LUGG01000002">
    <property type="protein sequence ID" value="OBZ78319.1"/>
    <property type="molecule type" value="Genomic_DNA"/>
</dbReference>
<proteinExistence type="predicted"/>
<feature type="region of interest" description="Disordered" evidence="1">
    <location>
        <begin position="135"/>
        <end position="154"/>
    </location>
</feature>